<evidence type="ECO:0000256" key="7">
    <source>
        <dbReference type="SAM" id="MobiDB-lite"/>
    </source>
</evidence>
<feature type="compositionally biased region" description="Basic and acidic residues" evidence="7">
    <location>
        <begin position="1"/>
        <end position="21"/>
    </location>
</feature>
<reference evidence="9 10" key="1">
    <citation type="journal article" date="2019" name="Nat. Plants">
        <title>Stout camphor tree genome fills gaps in understanding of flowering plant genome evolution.</title>
        <authorList>
            <person name="Chaw S.M."/>
            <person name="Liu Y.C."/>
            <person name="Wu Y.W."/>
            <person name="Wang H.Y."/>
            <person name="Lin C.I."/>
            <person name="Wu C.S."/>
            <person name="Ke H.M."/>
            <person name="Chang L.Y."/>
            <person name="Hsu C.Y."/>
            <person name="Yang H.T."/>
            <person name="Sudianto E."/>
            <person name="Hsu M.H."/>
            <person name="Wu K.P."/>
            <person name="Wang L.N."/>
            <person name="Leebens-Mack J.H."/>
            <person name="Tsai I.J."/>
        </authorList>
    </citation>
    <scope>NUCLEOTIDE SEQUENCE [LARGE SCALE GENOMIC DNA]</scope>
    <source>
        <strain evidence="10">cv. Chaw 1501</strain>
        <tissue evidence="9">Young leaves</tissue>
    </source>
</reference>
<evidence type="ECO:0000256" key="6">
    <source>
        <dbReference type="RuleBase" id="RU361124"/>
    </source>
</evidence>
<feature type="compositionally biased region" description="Polar residues" evidence="7">
    <location>
        <begin position="1522"/>
        <end position="1534"/>
    </location>
</feature>
<keyword evidence="3 6" id="KW-0805">Transcription regulation</keyword>
<dbReference type="EMBL" id="QPKB01000001">
    <property type="protein sequence ID" value="RWR73857.1"/>
    <property type="molecule type" value="Genomic_DNA"/>
</dbReference>
<feature type="compositionally biased region" description="Polar residues" evidence="7">
    <location>
        <begin position="214"/>
        <end position="223"/>
    </location>
</feature>
<dbReference type="GO" id="GO:0035267">
    <property type="term" value="C:NuA4 histone acetyltransferase complex"/>
    <property type="evidence" value="ECO:0007669"/>
    <property type="project" value="InterPro"/>
</dbReference>
<feature type="compositionally biased region" description="Basic and acidic residues" evidence="7">
    <location>
        <begin position="65"/>
        <end position="77"/>
    </location>
</feature>
<comment type="subcellular location">
    <subcellularLocation>
        <location evidence="1 6">Nucleus</location>
    </subcellularLocation>
</comment>
<feature type="compositionally biased region" description="Polar residues" evidence="7">
    <location>
        <begin position="46"/>
        <end position="56"/>
    </location>
</feature>
<dbReference type="GO" id="GO:0005634">
    <property type="term" value="C:nucleus"/>
    <property type="evidence" value="ECO:0007669"/>
    <property type="project" value="UniProtKB-SubCell"/>
</dbReference>
<organism evidence="9 10">
    <name type="scientific">Cinnamomum micranthum f. kanehirae</name>
    <dbReference type="NCBI Taxonomy" id="337451"/>
    <lineage>
        <taxon>Eukaryota</taxon>
        <taxon>Viridiplantae</taxon>
        <taxon>Streptophyta</taxon>
        <taxon>Embryophyta</taxon>
        <taxon>Tracheophyta</taxon>
        <taxon>Spermatophyta</taxon>
        <taxon>Magnoliopsida</taxon>
        <taxon>Magnoliidae</taxon>
        <taxon>Laurales</taxon>
        <taxon>Lauraceae</taxon>
        <taxon>Cinnamomum</taxon>
    </lineage>
</organism>
<sequence>MGDRVRNPESLEIPEKSESLDGHSAPAGKSRAQNGQENRVMKRKSWLTNKNESSFLQEKRRKGRKEVSLSRIEDSTKKSGSLDSKPFNLNDFGLKLSSIALFEKNPVGKKRTEDGANVQEEKLETLRSLNDLSHSLDDNNDNVIVIPKRPRGFSGRNKFQAVNSGSRREISRPPTLNHNSGAEFKRSKLIGVRKEPVQSFLDKRRRILDKVKGNRTNSNSVSQFKHEDNDPVQSGSPTPKRARRLRLREKKYEGEKQTQEDKRPLLETSINSIENSQENDEENLEQNAARMLSSRFDPSCTGFSGRGGALKSQSADGLSLSPFLERAYKSLGKDASVGSETAGRKLRPRNQQMQNGFFKRQRRHFYEVCYLDMDPYWVVNQRIKVFWPLDQSWYYGIVKAYDTVTKSHHIKYDDRDEEWINLQNERFKLLLLPDEVRGKSYPEKRGRDRRLLQEDVDANFMHESCMGNFTESEPIISWLSRATHRVKSSSHDIMKKQKQSHVSKNPPQHIFSENSVEMPNGCSDIGPSSSGTSKLFMSSEVRSVIQEVAEKSLEESGTCSSDRKMPLVYFRRRFRNRRQGSGNILEESACRSVDNSVTLLAPVIDKVGPLYEFDIALQSSSIKDLKLAEKDSSSMSLENLMSKLPGSSTKSEINLMLSLPPLRVLDLAFGAESFWLYHMLLLFKYGNLTTVWPSVRVEMLFVDNIVGLRFMLFEGCLNQAVAFLCYIMAVFYWPKEHGLLEDFRFPVTSIRFKLLGLQGIERQLEFVFYNFLELKNSKWAHLDRKLKQHCIISRELPLSECTYANIKTIQSGSDKIPVSPVCEVPVSLQKKSRRSIMCRNCSSCKFDGKLRRLPPLVLSFAAAPTFFLSLHLSLLIANNVASGNLQNHDLMSLRERLEGSPKLVGDGGSLVGDSLDLDSETMLENMQCSLSCDAASVGWLSNANRKLESVAPSVGDDGNWMKTCQECLHGELDVCGTTGGCRGAGKSQSDRNVAGPEICPCHSGPQRSVGTCSSVPDRSFPEKANGCISFFNDSDIQSSSSVDVEDQPLDHPAQVAKMSSNNLGARNMVEGNIYNPNPTAPRSTWHRSRHGSVSSSFGYRSKLWPEFISNDFVNGSRKPRTQVSSLLPFEGYNLGSKPRSHRRKGHTYKRISNENAKASDGAGCPQRYLESLCCDANVLVTVSDRGWRERGAQVVLESVDRKDWRLLVKISGVTKYSHKAHQFLQPGPTNKYTHAMTWKGGKDWILEFPDRRQWALFKEMHEECYNRNIRAASVKNIPIPGVRLIEDSDECTVEVPFVRSPKYFRQIGTDVDMAMDPSRVFYDMEDDDEDWFSKFKSSSDTNGTNPPEITEEIFERVMDLFEKIAYAQQCENFTSDEIEHFMVGIGPIDAIKAIYDYWQQKRLKKGMPLIRHLQPALWERYRQQLKEWESVKSRTQNSSNGFTEKATLVEKPPMFAFCLRPRGLEVPNKGTKQRSHRKFTVLGHHGGVSRDSDGLHVNGKKFNGFAVGNEKALVTYQNYASSDVSPRLQTSSKLSPRDAAGLGNLSMSNDRSGRNQYPKLQRNKSKKSGMHLSPRKALTASMPFYQRTTGKRNGDCQWNNASPEYHSLKRSQLDGFQRHRGDQLGGPDFDEFRLRDASGAAQHALNMAKLKRERAHKLLFKADLAMHKAVVALMTAEAIRASERESNVNE</sequence>
<dbReference type="OrthoDB" id="435275at2759"/>
<evidence type="ECO:0000256" key="3">
    <source>
        <dbReference type="ARBA" id="ARBA00023015"/>
    </source>
</evidence>
<dbReference type="PANTHER" id="PTHR14898">
    <property type="entry name" value="ENHANCER OF POLYCOMB"/>
    <property type="match status" value="1"/>
</dbReference>
<feature type="region of interest" description="Disordered" evidence="7">
    <location>
        <begin position="1522"/>
        <end position="1580"/>
    </location>
</feature>
<keyword evidence="5 6" id="KW-0539">Nucleus</keyword>
<dbReference type="SMART" id="SM00333">
    <property type="entry name" value="TUDOR"/>
    <property type="match status" value="1"/>
</dbReference>
<dbReference type="GO" id="GO:0006357">
    <property type="term" value="P:regulation of transcription by RNA polymerase II"/>
    <property type="evidence" value="ECO:0007669"/>
    <property type="project" value="InterPro"/>
</dbReference>
<dbReference type="CDD" id="cd20404">
    <property type="entry name" value="Tudor_Agenet_AtEML-like"/>
    <property type="match status" value="1"/>
</dbReference>
<evidence type="ECO:0000256" key="1">
    <source>
        <dbReference type="ARBA" id="ARBA00004123"/>
    </source>
</evidence>
<proteinExistence type="inferred from homology"/>
<name>A0A443N5Q7_9MAGN</name>
<feature type="region of interest" description="Disordered" evidence="7">
    <location>
        <begin position="1"/>
        <end position="88"/>
    </location>
</feature>
<feature type="compositionally biased region" description="Basic and acidic residues" evidence="7">
    <location>
        <begin position="250"/>
        <end position="265"/>
    </location>
</feature>
<comment type="caution">
    <text evidence="9">The sequence shown here is derived from an EMBL/GenBank/DDBJ whole genome shotgun (WGS) entry which is preliminary data.</text>
</comment>
<dbReference type="Proteomes" id="UP000283530">
    <property type="component" value="Unassembled WGS sequence"/>
</dbReference>
<dbReference type="Pfam" id="PF10513">
    <property type="entry name" value="EPL1"/>
    <property type="match status" value="1"/>
</dbReference>
<feature type="domain" description="Tudor" evidence="8">
    <location>
        <begin position="375"/>
        <end position="433"/>
    </location>
</feature>
<evidence type="ECO:0000313" key="10">
    <source>
        <dbReference type="Proteomes" id="UP000283530"/>
    </source>
</evidence>
<dbReference type="InterPro" id="IPR019542">
    <property type="entry name" value="Enhancer_polycomb-like_N"/>
</dbReference>
<protein>
    <recommendedName>
        <fullName evidence="6">Enhancer of polycomb-like protein</fullName>
    </recommendedName>
</protein>
<dbReference type="Gene3D" id="2.30.30.140">
    <property type="match status" value="1"/>
</dbReference>
<dbReference type="InterPro" id="IPR002999">
    <property type="entry name" value="Tudor"/>
</dbReference>
<keyword evidence="10" id="KW-1185">Reference proteome</keyword>
<feature type="region of interest" description="Disordered" evidence="7">
    <location>
        <begin position="141"/>
        <end position="183"/>
    </location>
</feature>
<evidence type="ECO:0000256" key="5">
    <source>
        <dbReference type="ARBA" id="ARBA00023242"/>
    </source>
</evidence>
<dbReference type="InterPro" id="IPR024943">
    <property type="entry name" value="Enhancer_polycomb"/>
</dbReference>
<evidence type="ECO:0000256" key="4">
    <source>
        <dbReference type="ARBA" id="ARBA00023163"/>
    </source>
</evidence>
<comment type="similarity">
    <text evidence="2 6">Belongs to the enhancer of polycomb family.</text>
</comment>
<feature type="region of interest" description="Disordered" evidence="7">
    <location>
        <begin position="211"/>
        <end position="268"/>
    </location>
</feature>
<accession>A0A443N5Q7</accession>
<dbReference type="STRING" id="337451.A0A443N5Q7"/>
<evidence type="ECO:0000259" key="8">
    <source>
        <dbReference type="SMART" id="SM00333"/>
    </source>
</evidence>
<gene>
    <name evidence="9" type="ORF">CKAN_00216400</name>
</gene>
<keyword evidence="4 6" id="KW-0804">Transcription</keyword>
<evidence type="ECO:0000256" key="2">
    <source>
        <dbReference type="ARBA" id="ARBA00008035"/>
    </source>
</evidence>
<evidence type="ECO:0000313" key="9">
    <source>
        <dbReference type="EMBL" id="RWR73857.1"/>
    </source>
</evidence>
<feature type="compositionally biased region" description="Basic residues" evidence="7">
    <location>
        <begin position="240"/>
        <end position="249"/>
    </location>
</feature>